<comment type="similarity">
    <text evidence="1 8">Belongs to the class-I aminoacyl-tRNA synthetase family.</text>
</comment>
<dbReference type="Proteomes" id="UP001203852">
    <property type="component" value="Unassembled WGS sequence"/>
</dbReference>
<dbReference type="PRINTS" id="PR01040">
    <property type="entry name" value="TRNASYNTHTYR"/>
</dbReference>
<dbReference type="PROSITE" id="PS00178">
    <property type="entry name" value="AA_TRNA_LIGASE_I"/>
    <property type="match status" value="1"/>
</dbReference>
<keyword evidence="5 8" id="KW-0648">Protein biosynthesis</keyword>
<evidence type="ECO:0000256" key="3">
    <source>
        <dbReference type="ARBA" id="ARBA00022741"/>
    </source>
</evidence>
<protein>
    <recommendedName>
        <fullName evidence="8">Tyrosine--tRNA ligase</fullName>
        <ecNumber evidence="8">6.1.1.1</ecNumber>
    </recommendedName>
    <alternativeName>
        <fullName evidence="8">Tyrosyl-tRNA synthetase</fullName>
    </alternativeName>
</protein>
<reference evidence="11" key="1">
    <citation type="journal article" date="2022" name="bioRxiv">
        <title>Deciphering the potential niche of two novel black yeast fungi from a biological soil crust based on their genomes, phenotypes, and melanin regulation.</title>
        <authorList>
            <consortium name="DOE Joint Genome Institute"/>
            <person name="Carr E.C."/>
            <person name="Barton Q."/>
            <person name="Grambo S."/>
            <person name="Sullivan M."/>
            <person name="Renfro C.M."/>
            <person name="Kuo A."/>
            <person name="Pangilinan J."/>
            <person name="Lipzen A."/>
            <person name="Keymanesh K."/>
            <person name="Savage E."/>
            <person name="Barry K."/>
            <person name="Grigoriev I.V."/>
            <person name="Riekhof W.R."/>
            <person name="Harris S.S."/>
        </authorList>
    </citation>
    <scope>NUCLEOTIDE SEQUENCE</scope>
    <source>
        <strain evidence="11">JF 03-4F</strain>
    </source>
</reference>
<dbReference type="InterPro" id="IPR024088">
    <property type="entry name" value="Tyr-tRNA-ligase_bac-type"/>
</dbReference>
<evidence type="ECO:0000313" key="11">
    <source>
        <dbReference type="EMBL" id="KAI1614236.1"/>
    </source>
</evidence>
<dbReference type="InterPro" id="IPR014729">
    <property type="entry name" value="Rossmann-like_a/b/a_fold"/>
</dbReference>
<evidence type="ECO:0000256" key="6">
    <source>
        <dbReference type="ARBA" id="ARBA00023146"/>
    </source>
</evidence>
<dbReference type="GO" id="GO:0003723">
    <property type="term" value="F:RNA binding"/>
    <property type="evidence" value="ECO:0007669"/>
    <property type="project" value="InterPro"/>
</dbReference>
<dbReference type="InterPro" id="IPR002307">
    <property type="entry name" value="Tyr-tRNA-ligase"/>
</dbReference>
<dbReference type="Pfam" id="PF00579">
    <property type="entry name" value="tRNA-synt_1b"/>
    <property type="match status" value="1"/>
</dbReference>
<dbReference type="InterPro" id="IPR001412">
    <property type="entry name" value="aa-tRNA-synth_I_CS"/>
</dbReference>
<keyword evidence="6 8" id="KW-0030">Aminoacyl-tRNA synthetase</keyword>
<comment type="catalytic activity">
    <reaction evidence="7 8">
        <text>tRNA(Tyr) + L-tyrosine + ATP = L-tyrosyl-tRNA(Tyr) + AMP + diphosphate + H(+)</text>
        <dbReference type="Rhea" id="RHEA:10220"/>
        <dbReference type="Rhea" id="RHEA-COMP:9706"/>
        <dbReference type="Rhea" id="RHEA-COMP:9707"/>
        <dbReference type="ChEBI" id="CHEBI:15378"/>
        <dbReference type="ChEBI" id="CHEBI:30616"/>
        <dbReference type="ChEBI" id="CHEBI:33019"/>
        <dbReference type="ChEBI" id="CHEBI:58315"/>
        <dbReference type="ChEBI" id="CHEBI:78442"/>
        <dbReference type="ChEBI" id="CHEBI:78536"/>
        <dbReference type="ChEBI" id="CHEBI:456215"/>
        <dbReference type="EC" id="6.1.1.1"/>
    </reaction>
</comment>
<dbReference type="AlphaFoldDB" id="A0AAN6DXX2"/>
<name>A0AAN6DXX2_9EURO</name>
<dbReference type="Gene3D" id="1.10.240.10">
    <property type="entry name" value="Tyrosyl-Transfer RNA Synthetase"/>
    <property type="match status" value="1"/>
</dbReference>
<dbReference type="InterPro" id="IPR032005">
    <property type="entry name" value="TyrRSs_C"/>
</dbReference>
<dbReference type="Pfam" id="PF16714">
    <property type="entry name" value="TyrRSs_C"/>
    <property type="match status" value="1"/>
</dbReference>
<gene>
    <name evidence="11" type="ORF">EDD36DRAFT_435537</name>
</gene>
<evidence type="ECO:0000256" key="4">
    <source>
        <dbReference type="ARBA" id="ARBA00022840"/>
    </source>
</evidence>
<keyword evidence="2 8" id="KW-0436">Ligase</keyword>
<dbReference type="GO" id="GO:0004831">
    <property type="term" value="F:tyrosine-tRNA ligase activity"/>
    <property type="evidence" value="ECO:0007669"/>
    <property type="project" value="UniProtKB-EC"/>
</dbReference>
<dbReference type="SUPFAM" id="SSF52374">
    <property type="entry name" value="Nucleotidylyl transferase"/>
    <property type="match status" value="1"/>
</dbReference>
<comment type="caution">
    <text evidence="11">The sequence shown here is derived from an EMBL/GenBank/DDBJ whole genome shotgun (WGS) entry which is preliminary data.</text>
</comment>
<dbReference type="EC" id="6.1.1.1" evidence="8"/>
<evidence type="ECO:0000256" key="9">
    <source>
        <dbReference type="SAM" id="MobiDB-lite"/>
    </source>
</evidence>
<evidence type="ECO:0000259" key="10">
    <source>
        <dbReference type="Pfam" id="PF16714"/>
    </source>
</evidence>
<dbReference type="EMBL" id="MU404353">
    <property type="protein sequence ID" value="KAI1614236.1"/>
    <property type="molecule type" value="Genomic_DNA"/>
</dbReference>
<dbReference type="GO" id="GO:0005829">
    <property type="term" value="C:cytosol"/>
    <property type="evidence" value="ECO:0007669"/>
    <property type="project" value="TreeGrafter"/>
</dbReference>
<dbReference type="PANTHER" id="PTHR11766">
    <property type="entry name" value="TYROSYL-TRNA SYNTHETASE"/>
    <property type="match status" value="1"/>
</dbReference>
<feature type="domain" description="Tyrosyl-tRNA synthetase C-terminal" evidence="10">
    <location>
        <begin position="474"/>
        <end position="587"/>
    </location>
</feature>
<dbReference type="FunFam" id="3.40.50.620:FF:000227">
    <property type="entry name" value="Tyrosine--tRNA ligase"/>
    <property type="match status" value="1"/>
</dbReference>
<feature type="region of interest" description="Disordered" evidence="9">
    <location>
        <begin position="599"/>
        <end position="636"/>
    </location>
</feature>
<sequence>MSTKIPVRAVPRSLYVCRSCLQRLRSYDAVPAAFATSQKRTISRNHVRKIQDAEEEWRRRAKEIEAGRMRSLLSVLEERGFINQVVGSREDLEKLLIHRRIGVYAGIDPTAASMHVGHMVPFMVLGWFYIHGYDTHFVLGGFTASIGDPIGRTSGREVMTPATRRANIASMHAQLKRLGASIESYAERRGYQKEWAWRRALDNNATWWANTSARDFMSMLGRHVRIGPMLGRDTVKTRMEKGDGMSFAEFSYPLVQAWDWWHLYQKGVQLQIGGADQFGNILAGAEAVKMIAKDSQDYQAAARQVKAIDGKYDVEVTSDPLGFTVPLLTTASGEKFGKSAGNAVWLDPQMTSIFDLYQFFLRSADADVEKYLKLFTFLPLPEIGQIMQEHDKDQSKRIAQHKLAREFVELIYGLGAAEQAEAEHRKLYSKTLTISDLASSVAEARAGSSETPESRTEDFVHPSLNKHAQPLKREDNTQTRVKLPKALVIGKPLGQIMWAAGMLSSRAEGHRLILAGGAYVGATAAKGQMDDSLSFTPIQGNSAEEAAKYIIDDHLLILRVGKWRMKIITIIPDEEYEASGLTCPAWELLKAAEAEASATGTQFNSEAKGDDAQAVQAPHAEQARVEDSATAEGKGV</sequence>
<keyword evidence="4 8" id="KW-0067">ATP-binding</keyword>
<evidence type="ECO:0000256" key="8">
    <source>
        <dbReference type="RuleBase" id="RU361234"/>
    </source>
</evidence>
<dbReference type="GO" id="GO:0006437">
    <property type="term" value="P:tyrosyl-tRNA aminoacylation"/>
    <property type="evidence" value="ECO:0007669"/>
    <property type="project" value="InterPro"/>
</dbReference>
<keyword evidence="3 8" id="KW-0547">Nucleotide-binding</keyword>
<dbReference type="NCBIfam" id="TIGR00234">
    <property type="entry name" value="tyrS"/>
    <property type="match status" value="1"/>
</dbReference>
<evidence type="ECO:0000256" key="7">
    <source>
        <dbReference type="ARBA" id="ARBA00048248"/>
    </source>
</evidence>
<dbReference type="FunFam" id="1.10.240.10:FF:000001">
    <property type="entry name" value="Tyrosine--tRNA ligase"/>
    <property type="match status" value="1"/>
</dbReference>
<evidence type="ECO:0000256" key="2">
    <source>
        <dbReference type="ARBA" id="ARBA00022598"/>
    </source>
</evidence>
<proteinExistence type="inferred from homology"/>
<evidence type="ECO:0000313" key="12">
    <source>
        <dbReference type="Proteomes" id="UP001203852"/>
    </source>
</evidence>
<dbReference type="GO" id="GO:0005524">
    <property type="term" value="F:ATP binding"/>
    <property type="evidence" value="ECO:0007669"/>
    <property type="project" value="UniProtKB-KW"/>
</dbReference>
<feature type="region of interest" description="Disordered" evidence="9">
    <location>
        <begin position="443"/>
        <end position="468"/>
    </location>
</feature>
<organism evidence="11 12">
    <name type="scientific">Exophiala viscosa</name>
    <dbReference type="NCBI Taxonomy" id="2486360"/>
    <lineage>
        <taxon>Eukaryota</taxon>
        <taxon>Fungi</taxon>
        <taxon>Dikarya</taxon>
        <taxon>Ascomycota</taxon>
        <taxon>Pezizomycotina</taxon>
        <taxon>Eurotiomycetes</taxon>
        <taxon>Chaetothyriomycetidae</taxon>
        <taxon>Chaetothyriales</taxon>
        <taxon>Herpotrichiellaceae</taxon>
        <taxon>Exophiala</taxon>
    </lineage>
</organism>
<evidence type="ECO:0000256" key="5">
    <source>
        <dbReference type="ARBA" id="ARBA00022917"/>
    </source>
</evidence>
<keyword evidence="12" id="KW-1185">Reference proteome</keyword>
<dbReference type="PANTHER" id="PTHR11766:SF0">
    <property type="entry name" value="TYROSINE--TRNA LIGASE, MITOCHONDRIAL"/>
    <property type="match status" value="1"/>
</dbReference>
<evidence type="ECO:0000256" key="1">
    <source>
        <dbReference type="ARBA" id="ARBA00005594"/>
    </source>
</evidence>
<dbReference type="GO" id="GO:0005739">
    <property type="term" value="C:mitochondrion"/>
    <property type="evidence" value="ECO:0007669"/>
    <property type="project" value="TreeGrafter"/>
</dbReference>
<dbReference type="Gene3D" id="3.40.50.620">
    <property type="entry name" value="HUPs"/>
    <property type="match status" value="1"/>
</dbReference>
<dbReference type="InterPro" id="IPR002305">
    <property type="entry name" value="aa-tRNA-synth_Ic"/>
</dbReference>
<dbReference type="CDD" id="cd00805">
    <property type="entry name" value="TyrRS_core"/>
    <property type="match status" value="1"/>
</dbReference>
<accession>A0AAN6DXX2</accession>